<evidence type="ECO:0000313" key="4">
    <source>
        <dbReference type="Proteomes" id="UP000182771"/>
    </source>
</evidence>
<dbReference type="GO" id="GO:0008270">
    <property type="term" value="F:zinc ion binding"/>
    <property type="evidence" value="ECO:0007669"/>
    <property type="project" value="UniProtKB-KW"/>
</dbReference>
<keyword evidence="1" id="KW-0862">Zinc</keyword>
<feature type="domain" description="SWIM-type" evidence="2">
    <location>
        <begin position="410"/>
        <end position="447"/>
    </location>
</feature>
<dbReference type="EMBL" id="FNND01000004">
    <property type="protein sequence ID" value="SDW76965.1"/>
    <property type="molecule type" value="Genomic_DNA"/>
</dbReference>
<proteinExistence type="predicted"/>
<dbReference type="Pfam" id="PF04434">
    <property type="entry name" value="SWIM"/>
    <property type="match status" value="1"/>
</dbReference>
<gene>
    <name evidence="3" type="ORF">SAMN05444420_10410</name>
</gene>
<evidence type="ECO:0000259" key="2">
    <source>
        <dbReference type="PROSITE" id="PS50966"/>
    </source>
</evidence>
<reference evidence="3 4" key="1">
    <citation type="submission" date="2016-10" db="EMBL/GenBank/DDBJ databases">
        <authorList>
            <person name="Varghese N."/>
            <person name="Submissions S."/>
        </authorList>
    </citation>
    <scope>NUCLEOTIDE SEQUENCE [LARGE SCALE GENOMIC DNA]</scope>
    <source>
        <strain evidence="3 4">DSM 11449</strain>
    </source>
</reference>
<dbReference type="PROSITE" id="PS50966">
    <property type="entry name" value="ZF_SWIM"/>
    <property type="match status" value="1"/>
</dbReference>
<dbReference type="InterPro" id="IPR007527">
    <property type="entry name" value="Znf_SWIM"/>
</dbReference>
<dbReference type="Proteomes" id="UP000182771">
    <property type="component" value="Unassembled WGS sequence"/>
</dbReference>
<keyword evidence="1" id="KW-0863">Zinc-finger</keyword>
<name>A0A1H2W8X2_9FLAO</name>
<evidence type="ECO:0000313" key="3">
    <source>
        <dbReference type="EMBL" id="SDW76965.1"/>
    </source>
</evidence>
<accession>A0A1H2W8X2</accession>
<sequence>MNDFQYAYPFASVIEEGTAHQKNFIFSHCSELKEDNAVPCFFWGNITQPFVVAKCLATLAKTVASQFAIAPGVLAKLRDPIISVGNQQLLFEAFSSCNSVYARVSLHNEVLDGEFLKSGCTNIDFNDATVRAFNAVTASEQMILGVGQKQTHFITDKHKTVEKKVTLPNRWIKGLGNVQVYLSEMELAYRLNKAEAIQLFRSLPKQAVKTDYYLVKRGVSYAFAPTPTAGAIKIGGAHRLNLLQGLLLLADSLFIYRNPSEQTVAFVLNFKGVEMLFLLSDNVYRGFSGDGRYLENMIEDVPMEWLVGINNFFKTNEVFSPTMVSIENDINLGTMNTLQASLSSIGLLGYNLLDRNYFYRRLPFKPERLASLNPRLENAKKLTKNNEVQIIEQHDDFVKAHVKGTGGVTHTVIIDGDHAQCTCNWYTNHQTNRGLCKHILATKMIVNETVS</sequence>
<keyword evidence="4" id="KW-1185">Reference proteome</keyword>
<keyword evidence="1" id="KW-0479">Metal-binding</keyword>
<comment type="caution">
    <text evidence="3">The sequence shown here is derived from an EMBL/GenBank/DDBJ whole genome shotgun (WGS) entry which is preliminary data.</text>
</comment>
<dbReference type="AlphaFoldDB" id="A0A1H2W8X2"/>
<dbReference type="RefSeq" id="WP_016420657.1">
    <property type="nucleotide sequence ID" value="NZ_FNND01000004.1"/>
</dbReference>
<evidence type="ECO:0000256" key="1">
    <source>
        <dbReference type="PROSITE-ProRule" id="PRU00325"/>
    </source>
</evidence>
<protein>
    <recommendedName>
        <fullName evidence="2">SWIM-type domain-containing protein</fullName>
    </recommendedName>
</protein>
<dbReference type="OrthoDB" id="7821105at2"/>
<dbReference type="GeneID" id="85017469"/>
<organism evidence="3 4">
    <name type="scientific">Capnocytophaga granulosa</name>
    <dbReference type="NCBI Taxonomy" id="45242"/>
    <lineage>
        <taxon>Bacteria</taxon>
        <taxon>Pseudomonadati</taxon>
        <taxon>Bacteroidota</taxon>
        <taxon>Flavobacteriia</taxon>
        <taxon>Flavobacteriales</taxon>
        <taxon>Flavobacteriaceae</taxon>
        <taxon>Capnocytophaga</taxon>
    </lineage>
</organism>